<evidence type="ECO:0000256" key="6">
    <source>
        <dbReference type="ARBA" id="ARBA00022490"/>
    </source>
</evidence>
<dbReference type="FunFam" id="3.40.50.2020:FF:000006">
    <property type="entry name" value="Hypoxanthine phosphoribosyltransferase"/>
    <property type="match status" value="1"/>
</dbReference>
<accession>A0A9X5E9M1</accession>
<reference evidence="17 18" key="1">
    <citation type="journal article" date="2015" name="Genome Announc.">
        <title>Draft Genome Sequence of the Terrestrial Cyanobacterium Scytonema millei VB511283, Isolated from Eastern India.</title>
        <authorList>
            <person name="Sen D."/>
            <person name="Chandrababunaidu M.M."/>
            <person name="Singh D."/>
            <person name="Sanghi N."/>
            <person name="Ghorai A."/>
            <person name="Mishra G.P."/>
            <person name="Madduluri M."/>
            <person name="Adhikary S.P."/>
            <person name="Tripathy S."/>
        </authorList>
    </citation>
    <scope>NUCLEOTIDE SEQUENCE [LARGE SCALE GENOMIC DNA]</scope>
    <source>
        <strain evidence="17 18">VB511283</strain>
    </source>
</reference>
<dbReference type="GO" id="GO:0004422">
    <property type="term" value="F:hypoxanthine phosphoribosyltransferase activity"/>
    <property type="evidence" value="ECO:0007669"/>
    <property type="project" value="InterPro"/>
</dbReference>
<evidence type="ECO:0000256" key="15">
    <source>
        <dbReference type="RuleBase" id="RU364099"/>
    </source>
</evidence>
<dbReference type="GO" id="GO:0032264">
    <property type="term" value="P:IMP salvage"/>
    <property type="evidence" value="ECO:0007669"/>
    <property type="project" value="TreeGrafter"/>
</dbReference>
<keyword evidence="11 15" id="KW-0547">Nucleotide-binding</keyword>
<comment type="subcellular location">
    <subcellularLocation>
        <location evidence="2 15">Cytoplasm</location>
    </subcellularLocation>
</comment>
<dbReference type="Proteomes" id="UP000031532">
    <property type="component" value="Unassembled WGS sequence"/>
</dbReference>
<protein>
    <recommendedName>
        <fullName evidence="15">Hypoxanthine phosphoribosyltransferase</fullName>
        <ecNumber evidence="15">2.4.2.8</ecNumber>
    </recommendedName>
</protein>
<comment type="pathway">
    <text evidence="3 15">Purine metabolism; IMP biosynthesis via salvage pathway; IMP from hypoxanthine: step 1/1.</text>
</comment>
<dbReference type="Gene3D" id="3.40.50.2020">
    <property type="match status" value="1"/>
</dbReference>
<comment type="pathway">
    <text evidence="4">Purine metabolism; GMP biosynthesis via salvage pathway; GMP from guanine: step 1/1.</text>
</comment>
<dbReference type="GO" id="GO:0032263">
    <property type="term" value="P:GMP salvage"/>
    <property type="evidence" value="ECO:0007669"/>
    <property type="project" value="TreeGrafter"/>
</dbReference>
<dbReference type="OrthoDB" id="9802824at2"/>
<dbReference type="RefSeq" id="WP_039713125.1">
    <property type="nucleotide sequence ID" value="NZ_JTJC03000011.1"/>
</dbReference>
<dbReference type="GO" id="GO:0005829">
    <property type="term" value="C:cytosol"/>
    <property type="evidence" value="ECO:0007669"/>
    <property type="project" value="TreeGrafter"/>
</dbReference>
<dbReference type="GO" id="GO:0046100">
    <property type="term" value="P:hypoxanthine metabolic process"/>
    <property type="evidence" value="ECO:0007669"/>
    <property type="project" value="TreeGrafter"/>
</dbReference>
<evidence type="ECO:0000256" key="8">
    <source>
        <dbReference type="ARBA" id="ARBA00022679"/>
    </source>
</evidence>
<comment type="caution">
    <text evidence="17">The sequence shown here is derived from an EMBL/GenBank/DDBJ whole genome shotgun (WGS) entry which is preliminary data.</text>
</comment>
<evidence type="ECO:0000313" key="17">
    <source>
        <dbReference type="EMBL" id="NHC37777.1"/>
    </source>
</evidence>
<evidence type="ECO:0000256" key="9">
    <source>
        <dbReference type="ARBA" id="ARBA00022723"/>
    </source>
</evidence>
<dbReference type="GO" id="GO:0000287">
    <property type="term" value="F:magnesium ion binding"/>
    <property type="evidence" value="ECO:0007669"/>
    <property type="project" value="TreeGrafter"/>
</dbReference>
<comment type="catalytic activity">
    <reaction evidence="14">
        <text>IMP + diphosphate = hypoxanthine + 5-phospho-alpha-D-ribose 1-diphosphate</text>
        <dbReference type="Rhea" id="RHEA:17973"/>
        <dbReference type="ChEBI" id="CHEBI:17368"/>
        <dbReference type="ChEBI" id="CHEBI:33019"/>
        <dbReference type="ChEBI" id="CHEBI:58017"/>
        <dbReference type="ChEBI" id="CHEBI:58053"/>
        <dbReference type="EC" id="2.4.2.8"/>
    </reaction>
    <physiologicalReaction direction="right-to-left" evidence="14">
        <dbReference type="Rhea" id="RHEA:17975"/>
    </physiologicalReaction>
</comment>
<dbReference type="PANTHER" id="PTHR43340:SF1">
    <property type="entry name" value="HYPOXANTHINE PHOSPHORIBOSYLTRANSFERASE"/>
    <property type="match status" value="1"/>
</dbReference>
<dbReference type="AlphaFoldDB" id="A0A9X5E9M1"/>
<dbReference type="InterPro" id="IPR005904">
    <property type="entry name" value="Hxn_phspho_trans"/>
</dbReference>
<organism evidence="17 18">
    <name type="scientific">Scytonema millei VB511283</name>
    <dbReference type="NCBI Taxonomy" id="1245923"/>
    <lineage>
        <taxon>Bacteria</taxon>
        <taxon>Bacillati</taxon>
        <taxon>Cyanobacteriota</taxon>
        <taxon>Cyanophyceae</taxon>
        <taxon>Nostocales</taxon>
        <taxon>Scytonemataceae</taxon>
        <taxon>Scytonema</taxon>
    </lineage>
</organism>
<evidence type="ECO:0000256" key="1">
    <source>
        <dbReference type="ARBA" id="ARBA00001946"/>
    </source>
</evidence>
<evidence type="ECO:0000256" key="3">
    <source>
        <dbReference type="ARBA" id="ARBA00004669"/>
    </source>
</evidence>
<proteinExistence type="inferred from homology"/>
<evidence type="ECO:0000313" key="18">
    <source>
        <dbReference type="Proteomes" id="UP000031532"/>
    </source>
</evidence>
<dbReference type="NCBIfam" id="TIGR01203">
    <property type="entry name" value="HGPRTase"/>
    <property type="match status" value="1"/>
</dbReference>
<evidence type="ECO:0000256" key="11">
    <source>
        <dbReference type="ARBA" id="ARBA00022741"/>
    </source>
</evidence>
<evidence type="ECO:0000256" key="14">
    <source>
        <dbReference type="ARBA" id="ARBA00049402"/>
    </source>
</evidence>
<dbReference type="PANTHER" id="PTHR43340">
    <property type="entry name" value="HYPOXANTHINE-GUANINE PHOSPHORIBOSYLTRANSFERASE"/>
    <property type="match status" value="1"/>
</dbReference>
<gene>
    <name evidence="17" type="primary">hpt</name>
    <name evidence="17" type="ORF">QH73_0024585</name>
</gene>
<keyword evidence="10 15" id="KW-0660">Purine salvage</keyword>
<comment type="similarity">
    <text evidence="5 15">Belongs to the purine/pyrimidine phosphoribosyltransferase family.</text>
</comment>
<evidence type="ECO:0000256" key="10">
    <source>
        <dbReference type="ARBA" id="ARBA00022726"/>
    </source>
</evidence>
<keyword evidence="12 15" id="KW-0460">Magnesium</keyword>
<evidence type="ECO:0000256" key="2">
    <source>
        <dbReference type="ARBA" id="ARBA00004496"/>
    </source>
</evidence>
<evidence type="ECO:0000256" key="12">
    <source>
        <dbReference type="ARBA" id="ARBA00022842"/>
    </source>
</evidence>
<comment type="catalytic activity">
    <reaction evidence="13">
        <text>GMP + diphosphate = guanine + 5-phospho-alpha-D-ribose 1-diphosphate</text>
        <dbReference type="Rhea" id="RHEA:25424"/>
        <dbReference type="ChEBI" id="CHEBI:16235"/>
        <dbReference type="ChEBI" id="CHEBI:33019"/>
        <dbReference type="ChEBI" id="CHEBI:58017"/>
        <dbReference type="ChEBI" id="CHEBI:58115"/>
        <dbReference type="EC" id="2.4.2.8"/>
    </reaction>
    <physiologicalReaction direction="right-to-left" evidence="13">
        <dbReference type="Rhea" id="RHEA:25426"/>
    </physiologicalReaction>
</comment>
<evidence type="ECO:0000256" key="5">
    <source>
        <dbReference type="ARBA" id="ARBA00008391"/>
    </source>
</evidence>
<feature type="domain" description="Phosphoribosyltransferase" evidence="16">
    <location>
        <begin position="12"/>
        <end position="159"/>
    </location>
</feature>
<keyword evidence="9 15" id="KW-0479">Metal-binding</keyword>
<dbReference type="Pfam" id="PF00156">
    <property type="entry name" value="Pribosyltran"/>
    <property type="match status" value="1"/>
</dbReference>
<dbReference type="GO" id="GO:0006166">
    <property type="term" value="P:purine ribonucleoside salvage"/>
    <property type="evidence" value="ECO:0007669"/>
    <property type="project" value="UniProtKB-KW"/>
</dbReference>
<keyword evidence="8 15" id="KW-0808">Transferase</keyword>
<dbReference type="CDD" id="cd06223">
    <property type="entry name" value="PRTases_typeI"/>
    <property type="match status" value="1"/>
</dbReference>
<sequence length="175" mass="19547">MDEKLVPLISQSEIATAVQRLARELDRDYQNSFPIVIGVLKGSFIFLADLIRQMQTPICNVELIRLSSYGCSTTSSGEVKMVMGLAEGIINNKNVILVEDIVDTGLSTSKAIEILKTHNPSSLKLCALLDKPSRRKVQVEIDYLGIEIPDRFIIGYGIDMNEKYRQLPAIYAIEE</sequence>
<dbReference type="InterPro" id="IPR029057">
    <property type="entry name" value="PRTase-like"/>
</dbReference>
<dbReference type="EC" id="2.4.2.8" evidence="15"/>
<dbReference type="SUPFAM" id="SSF53271">
    <property type="entry name" value="PRTase-like"/>
    <property type="match status" value="1"/>
</dbReference>
<keyword evidence="18" id="KW-1185">Reference proteome</keyword>
<dbReference type="EMBL" id="JTJC03000011">
    <property type="protein sequence ID" value="NHC37777.1"/>
    <property type="molecule type" value="Genomic_DNA"/>
</dbReference>
<name>A0A9X5E9M1_9CYAN</name>
<dbReference type="InterPro" id="IPR050408">
    <property type="entry name" value="HGPRT"/>
</dbReference>
<keyword evidence="6 15" id="KW-0963">Cytoplasm</keyword>
<dbReference type="GO" id="GO:0052657">
    <property type="term" value="F:guanine phosphoribosyltransferase activity"/>
    <property type="evidence" value="ECO:0007669"/>
    <property type="project" value="UniProtKB-ARBA"/>
</dbReference>
<dbReference type="GO" id="GO:0006178">
    <property type="term" value="P:guanine salvage"/>
    <property type="evidence" value="ECO:0007669"/>
    <property type="project" value="TreeGrafter"/>
</dbReference>
<dbReference type="InterPro" id="IPR000836">
    <property type="entry name" value="PRTase_dom"/>
</dbReference>
<evidence type="ECO:0000259" key="16">
    <source>
        <dbReference type="Pfam" id="PF00156"/>
    </source>
</evidence>
<evidence type="ECO:0000256" key="13">
    <source>
        <dbReference type="ARBA" id="ARBA00048811"/>
    </source>
</evidence>
<comment type="cofactor">
    <cofactor evidence="1 15">
        <name>Mg(2+)</name>
        <dbReference type="ChEBI" id="CHEBI:18420"/>
    </cofactor>
</comment>
<evidence type="ECO:0000256" key="7">
    <source>
        <dbReference type="ARBA" id="ARBA00022676"/>
    </source>
</evidence>
<keyword evidence="7 15" id="KW-0328">Glycosyltransferase</keyword>
<evidence type="ECO:0000256" key="4">
    <source>
        <dbReference type="ARBA" id="ARBA00004676"/>
    </source>
</evidence>
<dbReference type="GO" id="GO:0000166">
    <property type="term" value="F:nucleotide binding"/>
    <property type="evidence" value="ECO:0007669"/>
    <property type="project" value="UniProtKB-KW"/>
</dbReference>